<organism evidence="3 4">
    <name type="scientific">Amphibalanus amphitrite</name>
    <name type="common">Striped barnacle</name>
    <name type="synonym">Balanus amphitrite</name>
    <dbReference type="NCBI Taxonomy" id="1232801"/>
    <lineage>
        <taxon>Eukaryota</taxon>
        <taxon>Metazoa</taxon>
        <taxon>Ecdysozoa</taxon>
        <taxon>Arthropoda</taxon>
        <taxon>Crustacea</taxon>
        <taxon>Multicrustacea</taxon>
        <taxon>Cirripedia</taxon>
        <taxon>Thoracica</taxon>
        <taxon>Thoracicalcarea</taxon>
        <taxon>Balanomorpha</taxon>
        <taxon>Balanoidea</taxon>
        <taxon>Balanidae</taxon>
        <taxon>Amphibalaninae</taxon>
        <taxon>Amphibalanus</taxon>
    </lineage>
</organism>
<sequence length="79" mass="8720">MLRWPMFGLSGGRCLGCPVLTLPDPSVTPDPCWVSDDEYRQLVIYLTSVPVLEEADQASSWSSIGDRTDGAPSRPRYCT</sequence>
<keyword evidence="2" id="KW-0732">Signal</keyword>
<evidence type="ECO:0000313" key="3">
    <source>
        <dbReference type="EMBL" id="KAF0300723.1"/>
    </source>
</evidence>
<name>A0A6A4W493_AMPAM</name>
<dbReference type="OrthoDB" id="10004999at2759"/>
<proteinExistence type="predicted"/>
<evidence type="ECO:0000256" key="1">
    <source>
        <dbReference type="SAM" id="MobiDB-lite"/>
    </source>
</evidence>
<dbReference type="Proteomes" id="UP000440578">
    <property type="component" value="Unassembled WGS sequence"/>
</dbReference>
<comment type="caution">
    <text evidence="3">The sequence shown here is derived from an EMBL/GenBank/DDBJ whole genome shotgun (WGS) entry which is preliminary data.</text>
</comment>
<dbReference type="EMBL" id="VIIS01001237">
    <property type="protein sequence ID" value="KAF0300723.1"/>
    <property type="molecule type" value="Genomic_DNA"/>
</dbReference>
<feature type="chain" id="PRO_5025355283" evidence="2">
    <location>
        <begin position="17"/>
        <end position="79"/>
    </location>
</feature>
<feature type="region of interest" description="Disordered" evidence="1">
    <location>
        <begin position="55"/>
        <end position="79"/>
    </location>
</feature>
<evidence type="ECO:0000256" key="2">
    <source>
        <dbReference type="SAM" id="SignalP"/>
    </source>
</evidence>
<keyword evidence="4" id="KW-1185">Reference proteome</keyword>
<evidence type="ECO:0000313" key="4">
    <source>
        <dbReference type="Proteomes" id="UP000440578"/>
    </source>
</evidence>
<reference evidence="3 4" key="1">
    <citation type="submission" date="2019-07" db="EMBL/GenBank/DDBJ databases">
        <title>Draft genome assembly of a fouling barnacle, Amphibalanus amphitrite (Darwin, 1854): The first reference genome for Thecostraca.</title>
        <authorList>
            <person name="Kim W."/>
        </authorList>
    </citation>
    <scope>NUCLEOTIDE SEQUENCE [LARGE SCALE GENOMIC DNA]</scope>
    <source>
        <strain evidence="3">SNU_AA5</strain>
        <tissue evidence="3">Soma without cirri and trophi</tissue>
    </source>
</reference>
<dbReference type="AlphaFoldDB" id="A0A6A4W493"/>
<gene>
    <name evidence="3" type="ORF">FJT64_003238</name>
</gene>
<accession>A0A6A4W493</accession>
<feature type="signal peptide" evidence="2">
    <location>
        <begin position="1"/>
        <end position="16"/>
    </location>
</feature>
<protein>
    <submittedName>
        <fullName evidence="3">Uncharacterized protein</fullName>
    </submittedName>
</protein>